<sequence>MKPLLFGTAGIPLITKSRNTINGIREVRNLNLDVMELEFVRGVNISTKTADNVREISKKNNVVLTAHCPYYINLNAGSEDKINAGIEMILQTARIAKECGADSIVFHAAYYMKENKDRTYENVLRALKNTGKILKNESNDIWLRPETTGKKTQWGNIEEVIKISTELENVLPCIDFSHIHARENGKFNSYDEFCEILEVIEKNLGKEALQEMHIHVSGIAYGEKGEKKHLNLDESDLKYRELIKALRDFNVNGVVISESPNIEEDAMKMKKIYEGYQS</sequence>
<evidence type="ECO:0000313" key="3">
    <source>
        <dbReference type="EMBL" id="NCS91118.1"/>
    </source>
</evidence>
<dbReference type="SUPFAM" id="SSF51658">
    <property type="entry name" value="Xylose isomerase-like"/>
    <property type="match status" value="1"/>
</dbReference>
<dbReference type="FunFam" id="3.20.20.150:FF:000017">
    <property type="entry name" value="Endonuclease IV related protein"/>
    <property type="match status" value="1"/>
</dbReference>
<evidence type="ECO:0000313" key="2">
    <source>
        <dbReference type="EMBL" id="NCN64747.1"/>
    </source>
</evidence>
<dbReference type="InterPro" id="IPR036237">
    <property type="entry name" value="Xyl_isomerase-like_sf"/>
</dbReference>
<protein>
    <submittedName>
        <fullName evidence="2">TIM barrel protein</fullName>
    </submittedName>
</protein>
<dbReference type="Pfam" id="PF01261">
    <property type="entry name" value="AP_endonuc_2"/>
    <property type="match status" value="1"/>
</dbReference>
<dbReference type="GO" id="GO:0003677">
    <property type="term" value="F:DNA binding"/>
    <property type="evidence" value="ECO:0007669"/>
    <property type="project" value="InterPro"/>
</dbReference>
<dbReference type="Gene3D" id="3.20.20.150">
    <property type="entry name" value="Divalent-metal-dependent TIM barrel enzymes"/>
    <property type="match status" value="1"/>
</dbReference>
<dbReference type="GO" id="GO:0006284">
    <property type="term" value="P:base-excision repair"/>
    <property type="evidence" value="ECO:0007669"/>
    <property type="project" value="TreeGrafter"/>
</dbReference>
<comment type="caution">
    <text evidence="2">The sequence shown here is derived from an EMBL/GenBank/DDBJ whole genome shotgun (WGS) entry which is preliminary data.</text>
</comment>
<dbReference type="GO" id="GO:0008270">
    <property type="term" value="F:zinc ion binding"/>
    <property type="evidence" value="ECO:0007669"/>
    <property type="project" value="InterPro"/>
</dbReference>
<dbReference type="AlphaFoldDB" id="A0A8J7YUA1"/>
<evidence type="ECO:0000259" key="1">
    <source>
        <dbReference type="Pfam" id="PF01261"/>
    </source>
</evidence>
<gene>
    <name evidence="3" type="ORF">GW779_01665</name>
    <name evidence="2" type="ORF">GW910_01545</name>
</gene>
<dbReference type="EMBL" id="JAACVF010000039">
    <property type="protein sequence ID" value="NCN64747.1"/>
    <property type="molecule type" value="Genomic_DNA"/>
</dbReference>
<dbReference type="GO" id="GO:0003906">
    <property type="term" value="F:DNA-(apurinic or apyrimidinic site) endonuclease activity"/>
    <property type="evidence" value="ECO:0007669"/>
    <property type="project" value="TreeGrafter"/>
</dbReference>
<proteinExistence type="predicted"/>
<organism evidence="2 4">
    <name type="scientific">Candidatus Altarchaeum hamiconexum</name>
    <dbReference type="NCBI Taxonomy" id="1803513"/>
    <lineage>
        <taxon>Archaea</taxon>
        <taxon>Candidatus Altarchaeota</taxon>
        <taxon>Candidatus Altiarchaeia</taxon>
        <taxon>Candidatus Altarchaeales</taxon>
        <taxon>Candidatus Altarchaeaceae</taxon>
        <taxon>Candidatus Altarchaeum</taxon>
    </lineage>
</organism>
<reference evidence="2" key="1">
    <citation type="submission" date="2019-11" db="EMBL/GenBank/DDBJ databases">
        <title>Lipid analysis of CO2-rich subsurface aquifers suggests an autotrophy-based deep biosphere with lysolipids enriched in CPR bacteria.</title>
        <authorList>
            <person name="Probst A.J."/>
            <person name="Elling F.J."/>
            <person name="Castelle C.J."/>
            <person name="Zhu Q."/>
            <person name="Elvert M."/>
            <person name="Birarda G."/>
            <person name="Holman H.-Y."/>
            <person name="Lane K.R."/>
            <person name="Ladd B."/>
            <person name="Ryan M.C."/>
            <person name="Woyke T."/>
            <person name="Hinrichs K.-U."/>
            <person name="Banfield J.F."/>
        </authorList>
    </citation>
    <scope>NUCLEOTIDE SEQUENCE</scope>
    <source>
        <strain evidence="2">CG_2015-01_33_1645</strain>
        <strain evidence="3">CG_2015-04_33_537</strain>
    </source>
</reference>
<dbReference type="InterPro" id="IPR013022">
    <property type="entry name" value="Xyl_isomerase-like_TIM-brl"/>
</dbReference>
<dbReference type="EMBL" id="JAACQH010000027">
    <property type="protein sequence ID" value="NCS91118.1"/>
    <property type="molecule type" value="Genomic_DNA"/>
</dbReference>
<dbReference type="InterPro" id="IPR001719">
    <property type="entry name" value="AP_endonuc_2"/>
</dbReference>
<feature type="domain" description="Xylose isomerase-like TIM barrel" evidence="1">
    <location>
        <begin position="25"/>
        <end position="264"/>
    </location>
</feature>
<dbReference type="SMART" id="SM00518">
    <property type="entry name" value="AP2Ec"/>
    <property type="match status" value="1"/>
</dbReference>
<dbReference type="Proteomes" id="UP000768163">
    <property type="component" value="Unassembled WGS sequence"/>
</dbReference>
<dbReference type="PANTHER" id="PTHR21445">
    <property type="entry name" value="ENDONUCLEASE IV ENDODEOXYRIBONUCLEASE IV"/>
    <property type="match status" value="1"/>
</dbReference>
<dbReference type="GO" id="GO:0008081">
    <property type="term" value="F:phosphoric diester hydrolase activity"/>
    <property type="evidence" value="ECO:0007669"/>
    <property type="project" value="TreeGrafter"/>
</dbReference>
<dbReference type="Proteomes" id="UP000738826">
    <property type="component" value="Unassembled WGS sequence"/>
</dbReference>
<evidence type="ECO:0000313" key="4">
    <source>
        <dbReference type="Proteomes" id="UP000768163"/>
    </source>
</evidence>
<name>A0A8J7YUA1_9ARCH</name>
<accession>A0A8J7YUA1</accession>
<dbReference type="PANTHER" id="PTHR21445:SF0">
    <property type="entry name" value="APURINIC-APYRIMIDINIC ENDONUCLEASE"/>
    <property type="match status" value="1"/>
</dbReference>